<dbReference type="InterPro" id="IPR002725">
    <property type="entry name" value="YgjP-like_metallopeptidase"/>
</dbReference>
<gene>
    <name evidence="2" type="ORF">ACFQGH_16655</name>
</gene>
<dbReference type="PANTHER" id="PTHR30399:SF1">
    <property type="entry name" value="UTP PYROPHOSPHATASE"/>
    <property type="match status" value="1"/>
</dbReference>
<evidence type="ECO:0000259" key="1">
    <source>
        <dbReference type="Pfam" id="PF01863"/>
    </source>
</evidence>
<evidence type="ECO:0000313" key="3">
    <source>
        <dbReference type="Proteomes" id="UP001596312"/>
    </source>
</evidence>
<dbReference type="Proteomes" id="UP001596312">
    <property type="component" value="Unassembled WGS sequence"/>
</dbReference>
<protein>
    <submittedName>
        <fullName evidence="2">M48 family metallopeptidase</fullName>
    </submittedName>
</protein>
<dbReference type="AlphaFoldDB" id="A0ABD5VC93"/>
<organism evidence="2 3">
    <name type="scientific">Halalkalicoccus tibetensis</name>
    <dbReference type="NCBI Taxonomy" id="175632"/>
    <lineage>
        <taxon>Archaea</taxon>
        <taxon>Methanobacteriati</taxon>
        <taxon>Methanobacteriota</taxon>
        <taxon>Stenosarchaea group</taxon>
        <taxon>Halobacteria</taxon>
        <taxon>Halobacteriales</taxon>
        <taxon>Halococcaceae</taxon>
        <taxon>Halalkalicoccus</taxon>
    </lineage>
</organism>
<comment type="caution">
    <text evidence="2">The sequence shown here is derived from an EMBL/GenBank/DDBJ whole genome shotgun (WGS) entry which is preliminary data.</text>
</comment>
<dbReference type="PANTHER" id="PTHR30399">
    <property type="entry name" value="UNCHARACTERIZED PROTEIN YGJP"/>
    <property type="match status" value="1"/>
</dbReference>
<dbReference type="InterPro" id="IPR053136">
    <property type="entry name" value="UTP_pyrophosphatase-like"/>
</dbReference>
<sequence length="243" mass="28433">MPETDTAECFKMTLAGKPIEYRVLQSREAAEPRIDVDIRGIRVVIPYDRQEDPEELLADNAAWILEKKAKYDQYREQAPERVFEAGETFPFLGKDRELIIEPRAKHELDGSIVCLRESAVAQSSVKRVLENFYRSQARDYLTERADHYADEMDVTYEKLELRNQRTRWGSCSTSGTLSLNWRLMMAPPDVIDYVVVHELAHLRFQDHSQQFWDCVGQYVPDYREHSDWLDQHSAELIFSQADL</sequence>
<dbReference type="Gene3D" id="3.30.2010.10">
    <property type="entry name" value="Metalloproteases ('zincins'), catalytic domain"/>
    <property type="match status" value="1"/>
</dbReference>
<accession>A0ABD5VC93</accession>
<reference evidence="2 3" key="1">
    <citation type="journal article" date="2019" name="Int. J. Syst. Evol. Microbiol.">
        <title>The Global Catalogue of Microorganisms (GCM) 10K type strain sequencing project: providing services to taxonomists for standard genome sequencing and annotation.</title>
        <authorList>
            <consortium name="The Broad Institute Genomics Platform"/>
            <consortium name="The Broad Institute Genome Sequencing Center for Infectious Disease"/>
            <person name="Wu L."/>
            <person name="Ma J."/>
        </authorList>
    </citation>
    <scope>NUCLEOTIDE SEQUENCE [LARGE SCALE GENOMIC DNA]</scope>
    <source>
        <strain evidence="2 3">CGMCC 1.3240</strain>
    </source>
</reference>
<dbReference type="RefSeq" id="WP_390220972.1">
    <property type="nucleotide sequence ID" value="NZ_JBBMXV010000006.1"/>
</dbReference>
<dbReference type="Pfam" id="PF01863">
    <property type="entry name" value="YgjP-like"/>
    <property type="match status" value="1"/>
</dbReference>
<dbReference type="EMBL" id="JBHSXQ010000006">
    <property type="protein sequence ID" value="MFC6906825.1"/>
    <property type="molecule type" value="Genomic_DNA"/>
</dbReference>
<evidence type="ECO:0000313" key="2">
    <source>
        <dbReference type="EMBL" id="MFC6906825.1"/>
    </source>
</evidence>
<keyword evidence="3" id="KW-1185">Reference proteome</keyword>
<proteinExistence type="predicted"/>
<feature type="domain" description="YgjP-like metallopeptidase" evidence="1">
    <location>
        <begin position="33"/>
        <end position="232"/>
    </location>
</feature>
<name>A0ABD5VC93_9EURY</name>
<dbReference type="CDD" id="cd07344">
    <property type="entry name" value="M48_yhfN_like"/>
    <property type="match status" value="1"/>
</dbReference>